<dbReference type="EMBL" id="CP039690">
    <property type="protein sequence ID" value="QCI67235.1"/>
    <property type="molecule type" value="Genomic_DNA"/>
</dbReference>
<organism evidence="1 2">
    <name type="scientific">Phreatobacter stygius</name>
    <dbReference type="NCBI Taxonomy" id="1940610"/>
    <lineage>
        <taxon>Bacteria</taxon>
        <taxon>Pseudomonadati</taxon>
        <taxon>Pseudomonadota</taxon>
        <taxon>Alphaproteobacteria</taxon>
        <taxon>Hyphomicrobiales</taxon>
        <taxon>Phreatobacteraceae</taxon>
        <taxon>Phreatobacter</taxon>
    </lineage>
</organism>
<dbReference type="Proteomes" id="UP000298781">
    <property type="component" value="Chromosome"/>
</dbReference>
<sequence>MRDCPGQRILTIEGSGKSGRIYTAEIRLGTLTEKGIIRMLQRLAASHLTPAEIIAASLPQNAMGYRPLLEPKISPSRISVGLMPCYVATVSPVEGEGAQMTLRPAAKMAPPRRWF</sequence>
<evidence type="ECO:0000313" key="1">
    <source>
        <dbReference type="EMBL" id="QCI67235.1"/>
    </source>
</evidence>
<protein>
    <submittedName>
        <fullName evidence="1">Uncharacterized protein</fullName>
    </submittedName>
</protein>
<proteinExistence type="predicted"/>
<evidence type="ECO:0000313" key="2">
    <source>
        <dbReference type="Proteomes" id="UP000298781"/>
    </source>
</evidence>
<gene>
    <name evidence="1" type="ORF">E8M01_25175</name>
</gene>
<dbReference type="AlphaFoldDB" id="A0A4D7B8G8"/>
<name>A0A4D7B8G8_9HYPH</name>
<dbReference type="OrthoDB" id="9840662at2"/>
<dbReference type="KEGG" id="pstg:E8M01_25175"/>
<keyword evidence="2" id="KW-1185">Reference proteome</keyword>
<accession>A0A4D7B8G8</accession>
<dbReference type="RefSeq" id="WP_136962670.1">
    <property type="nucleotide sequence ID" value="NZ_CP039690.1"/>
</dbReference>
<reference evidence="1 2" key="1">
    <citation type="submission" date="2019-04" db="EMBL/GenBank/DDBJ databases">
        <title>Phreatobacter aquaticus sp. nov.</title>
        <authorList>
            <person name="Choi A."/>
        </authorList>
    </citation>
    <scope>NUCLEOTIDE SEQUENCE [LARGE SCALE GENOMIC DNA]</scope>
    <source>
        <strain evidence="1 2">KCTC 52518</strain>
    </source>
</reference>